<feature type="transmembrane region" description="Helical" evidence="5">
    <location>
        <begin position="93"/>
        <end position="120"/>
    </location>
</feature>
<dbReference type="Proteomes" id="UP001596147">
    <property type="component" value="Unassembled WGS sequence"/>
</dbReference>
<dbReference type="PANTHER" id="PTHR32089">
    <property type="entry name" value="METHYL-ACCEPTING CHEMOTAXIS PROTEIN MCPB"/>
    <property type="match status" value="1"/>
</dbReference>
<feature type="transmembrane region" description="Helical" evidence="5">
    <location>
        <begin position="69"/>
        <end position="87"/>
    </location>
</feature>
<proteinExistence type="inferred from homology"/>
<evidence type="ECO:0000256" key="2">
    <source>
        <dbReference type="ARBA" id="ARBA00029447"/>
    </source>
</evidence>
<dbReference type="SMART" id="SM00283">
    <property type="entry name" value="MA"/>
    <property type="match status" value="1"/>
</dbReference>
<sequence length="483" mass="53453">MNIEQIYMLDQKKRNDIIGIACGAVWISTLILQFFMDTDISLVLTLLIPYFLFVAFFFLNRKVKLISRYFSHISITLVSASIIGILLSRGPSITLVAISFLILILAGISGTYTVLIYGYIIGSIIVGYCVNVDDTYRDPAFMLIYVLSFICLMLLTVQGKRVFKQLEEMAKVSDEKMQEEMELATRLDNAIKNITNNLNVLRNNANTSYTSQKEMLTALEEVSVGSQRQADHIGDIASSTEATNELGIKMVANLEAIVAEAQAGGVKADDGAAKMDALKNDIDSYSAFFNSLLATFTQLTEKIAETNSFADSIREITAQTNLLSLNASIEAARAGEHGRGFSVVAGEIRKLATLTDETLVKIDSNLQEVNENNEKVVTKLYDGLSRLHSQVQLTNESNAAFRELASTLTNLQEKLEQLQTEFQIVSNNSGNIEQATNEFASIVEESSAAIEQLHATLIQLSEEQQTITTYINQTYDEAMQIKN</sequence>
<feature type="transmembrane region" description="Helical" evidence="5">
    <location>
        <begin position="42"/>
        <end position="60"/>
    </location>
</feature>
<comment type="similarity">
    <text evidence="2">Belongs to the methyl-accepting chemotaxis (MCP) protein family.</text>
</comment>
<evidence type="ECO:0000313" key="8">
    <source>
        <dbReference type="Proteomes" id="UP001596147"/>
    </source>
</evidence>
<dbReference type="EMBL" id="JBHSMC010000024">
    <property type="protein sequence ID" value="MFC5466280.1"/>
    <property type="molecule type" value="Genomic_DNA"/>
</dbReference>
<evidence type="ECO:0000256" key="5">
    <source>
        <dbReference type="SAM" id="Phobius"/>
    </source>
</evidence>
<dbReference type="InterPro" id="IPR004090">
    <property type="entry name" value="Chemotax_Me-accpt_rcpt"/>
</dbReference>
<protein>
    <submittedName>
        <fullName evidence="7">Methyl-accepting chemotaxis protein</fullName>
    </submittedName>
</protein>
<dbReference type="SUPFAM" id="SSF58104">
    <property type="entry name" value="Methyl-accepting chemotaxis protein (MCP) signaling domain"/>
    <property type="match status" value="1"/>
</dbReference>
<evidence type="ECO:0000256" key="4">
    <source>
        <dbReference type="SAM" id="Coils"/>
    </source>
</evidence>
<keyword evidence="8" id="KW-1185">Reference proteome</keyword>
<evidence type="ECO:0000256" key="1">
    <source>
        <dbReference type="ARBA" id="ARBA00023224"/>
    </source>
</evidence>
<dbReference type="Pfam" id="PF00015">
    <property type="entry name" value="MCPsignal"/>
    <property type="match status" value="1"/>
</dbReference>
<keyword evidence="4" id="KW-0175">Coiled coil</keyword>
<feature type="coiled-coil region" evidence="4">
    <location>
        <begin position="401"/>
        <end position="463"/>
    </location>
</feature>
<keyword evidence="1 3" id="KW-0807">Transducer</keyword>
<organism evidence="7 8">
    <name type="scientific">Lederbergia graminis</name>
    <dbReference type="NCBI Taxonomy" id="735518"/>
    <lineage>
        <taxon>Bacteria</taxon>
        <taxon>Bacillati</taxon>
        <taxon>Bacillota</taxon>
        <taxon>Bacilli</taxon>
        <taxon>Bacillales</taxon>
        <taxon>Bacillaceae</taxon>
        <taxon>Lederbergia</taxon>
    </lineage>
</organism>
<feature type="transmembrane region" description="Helical" evidence="5">
    <location>
        <begin position="140"/>
        <end position="157"/>
    </location>
</feature>
<dbReference type="InterPro" id="IPR004089">
    <property type="entry name" value="MCPsignal_dom"/>
</dbReference>
<dbReference type="PROSITE" id="PS50111">
    <property type="entry name" value="CHEMOTAXIS_TRANSDUC_2"/>
    <property type="match status" value="1"/>
</dbReference>
<name>A0ABW0LK68_9BACI</name>
<comment type="caution">
    <text evidence="7">The sequence shown here is derived from an EMBL/GenBank/DDBJ whole genome shotgun (WGS) entry which is preliminary data.</text>
</comment>
<feature type="coiled-coil region" evidence="4">
    <location>
        <begin position="177"/>
        <end position="204"/>
    </location>
</feature>
<accession>A0ABW0LK68</accession>
<dbReference type="PRINTS" id="PR00260">
    <property type="entry name" value="CHEMTRNSDUCR"/>
</dbReference>
<dbReference type="RefSeq" id="WP_382354089.1">
    <property type="nucleotide sequence ID" value="NZ_JBHSMC010000024.1"/>
</dbReference>
<keyword evidence="5" id="KW-1133">Transmembrane helix</keyword>
<evidence type="ECO:0000313" key="7">
    <source>
        <dbReference type="EMBL" id="MFC5466280.1"/>
    </source>
</evidence>
<feature type="transmembrane region" description="Helical" evidence="5">
    <location>
        <begin position="17"/>
        <end position="36"/>
    </location>
</feature>
<evidence type="ECO:0000259" key="6">
    <source>
        <dbReference type="PROSITE" id="PS50111"/>
    </source>
</evidence>
<gene>
    <name evidence="7" type="ORF">ACFPM4_16295</name>
</gene>
<keyword evidence="5" id="KW-0812">Transmembrane</keyword>
<dbReference type="PANTHER" id="PTHR32089:SF112">
    <property type="entry name" value="LYSOZYME-LIKE PROTEIN-RELATED"/>
    <property type="match status" value="1"/>
</dbReference>
<reference evidence="8" key="1">
    <citation type="journal article" date="2019" name="Int. J. Syst. Evol. Microbiol.">
        <title>The Global Catalogue of Microorganisms (GCM) 10K type strain sequencing project: providing services to taxonomists for standard genome sequencing and annotation.</title>
        <authorList>
            <consortium name="The Broad Institute Genomics Platform"/>
            <consortium name="The Broad Institute Genome Sequencing Center for Infectious Disease"/>
            <person name="Wu L."/>
            <person name="Ma J."/>
        </authorList>
    </citation>
    <scope>NUCLEOTIDE SEQUENCE [LARGE SCALE GENOMIC DNA]</scope>
    <source>
        <strain evidence="8">CGMCC 1.12237</strain>
    </source>
</reference>
<keyword evidence="5" id="KW-0472">Membrane</keyword>
<feature type="domain" description="Methyl-accepting transducer" evidence="6">
    <location>
        <begin position="204"/>
        <end position="454"/>
    </location>
</feature>
<dbReference type="Gene3D" id="1.10.287.950">
    <property type="entry name" value="Methyl-accepting chemotaxis protein"/>
    <property type="match status" value="1"/>
</dbReference>
<evidence type="ECO:0000256" key="3">
    <source>
        <dbReference type="PROSITE-ProRule" id="PRU00284"/>
    </source>
</evidence>